<dbReference type="AlphaFoldDB" id="A0A0P0WBI6"/>
<feature type="non-terminal residue" evidence="3">
    <location>
        <position position="1"/>
    </location>
</feature>
<evidence type="ECO:0000256" key="2">
    <source>
        <dbReference type="ARBA" id="ARBA00022946"/>
    </source>
</evidence>
<keyword evidence="2" id="KW-0809">Transit peptide</keyword>
<dbReference type="InterPro" id="IPR002885">
    <property type="entry name" value="PPR_rpt"/>
</dbReference>
<sequence length="70" mass="7715">DMLLNAMINIGVSPDDITYNILLDGHCKHGKVTDIEELKSAKGTVPDLGVYTSIVGEIVKKKTTKTYHDR</sequence>
<evidence type="ECO:0000313" key="3">
    <source>
        <dbReference type="EMBL" id="BAF14923.1"/>
    </source>
</evidence>
<evidence type="ECO:0000256" key="1">
    <source>
        <dbReference type="ARBA" id="ARBA00022737"/>
    </source>
</evidence>
<dbReference type="KEGG" id="dosa:Os04g0463300"/>
<dbReference type="SMR" id="A0A0P0WBI6"/>
<proteinExistence type="predicted"/>
<reference evidence="3 4" key="1">
    <citation type="journal article" date="2005" name="Nature">
        <title>The map-based sequence of the rice genome.</title>
        <authorList>
            <consortium name="International rice genome sequencing project (IRGSP)"/>
            <person name="Matsumoto T."/>
            <person name="Wu J."/>
            <person name="Kanamori H."/>
            <person name="Katayose Y."/>
            <person name="Fujisawa M."/>
            <person name="Namiki N."/>
            <person name="Mizuno H."/>
            <person name="Yamamoto K."/>
            <person name="Antonio B.A."/>
            <person name="Baba T."/>
            <person name="Sakata K."/>
            <person name="Nagamura Y."/>
            <person name="Aoki H."/>
            <person name="Arikawa K."/>
            <person name="Arita K."/>
            <person name="Bito T."/>
            <person name="Chiden Y."/>
            <person name="Fujitsuka N."/>
            <person name="Fukunaka R."/>
            <person name="Hamada M."/>
            <person name="Harada C."/>
            <person name="Hayashi A."/>
            <person name="Hijishita S."/>
            <person name="Honda M."/>
            <person name="Hosokawa S."/>
            <person name="Ichikawa Y."/>
            <person name="Idonuma A."/>
            <person name="Iijima M."/>
            <person name="Ikeda M."/>
            <person name="Ikeno M."/>
            <person name="Ito K."/>
            <person name="Ito S."/>
            <person name="Ito T."/>
            <person name="Ito Y."/>
            <person name="Ito Y."/>
            <person name="Iwabuchi A."/>
            <person name="Kamiya K."/>
            <person name="Karasawa W."/>
            <person name="Kurita K."/>
            <person name="Katagiri S."/>
            <person name="Kikuta A."/>
            <person name="Kobayashi H."/>
            <person name="Kobayashi N."/>
            <person name="Machita K."/>
            <person name="Maehara T."/>
            <person name="Masukawa M."/>
            <person name="Mizubayashi T."/>
            <person name="Mukai Y."/>
            <person name="Nagasaki H."/>
            <person name="Nagata Y."/>
            <person name="Naito S."/>
            <person name="Nakashima M."/>
            <person name="Nakama Y."/>
            <person name="Nakamichi Y."/>
            <person name="Nakamura M."/>
            <person name="Meguro A."/>
            <person name="Negishi M."/>
            <person name="Ohta I."/>
            <person name="Ohta T."/>
            <person name="Okamoto M."/>
            <person name="Ono N."/>
            <person name="Saji S."/>
            <person name="Sakaguchi M."/>
            <person name="Sakai K."/>
            <person name="Shibata M."/>
            <person name="Shimokawa T."/>
            <person name="Song J."/>
            <person name="Takazaki Y."/>
            <person name="Terasawa K."/>
            <person name="Tsugane M."/>
            <person name="Tsuji K."/>
            <person name="Ueda S."/>
            <person name="Waki K."/>
            <person name="Yamagata H."/>
            <person name="Yamamoto M."/>
            <person name="Yamamoto S."/>
            <person name="Yamane H."/>
            <person name="Yoshiki S."/>
            <person name="Yoshihara R."/>
            <person name="Yukawa K."/>
            <person name="Zhong H."/>
            <person name="Yano M."/>
            <person name="Yuan Q."/>
            <person name="Ouyang S."/>
            <person name="Liu J."/>
            <person name="Jones K.M."/>
            <person name="Gansberger K."/>
            <person name="Moffat K."/>
            <person name="Hill J."/>
            <person name="Bera J."/>
            <person name="Fadrosh D."/>
            <person name="Jin S."/>
            <person name="Johri S."/>
            <person name="Kim M."/>
            <person name="Overton L."/>
            <person name="Reardon M."/>
            <person name="Tsitrin T."/>
            <person name="Vuong H."/>
            <person name="Weaver B."/>
            <person name="Ciecko A."/>
            <person name="Tallon L."/>
            <person name="Jackson J."/>
            <person name="Pai G."/>
            <person name="Aken S.V."/>
            <person name="Utterback T."/>
            <person name="Reidmuller S."/>
            <person name="Feldblyum T."/>
            <person name="Hsiao J."/>
            <person name="Zismann V."/>
            <person name="Iobst S."/>
            <person name="de Vazeille A.R."/>
            <person name="Buell C.R."/>
            <person name="Ying K."/>
            <person name="Li Y."/>
            <person name="Lu T."/>
            <person name="Huang Y."/>
            <person name="Zhao Q."/>
            <person name="Feng Q."/>
            <person name="Zhang L."/>
            <person name="Zhu J."/>
            <person name="Weng Q."/>
            <person name="Mu J."/>
            <person name="Lu Y."/>
            <person name="Fan D."/>
            <person name="Liu Y."/>
            <person name="Guan J."/>
            <person name="Zhang Y."/>
            <person name="Yu S."/>
            <person name="Liu X."/>
            <person name="Zhang Y."/>
            <person name="Hong G."/>
            <person name="Han B."/>
            <person name="Choisne N."/>
            <person name="Demange N."/>
            <person name="Orjeda G."/>
            <person name="Samain S."/>
            <person name="Cattolico L."/>
            <person name="Pelletier E."/>
            <person name="Couloux A."/>
            <person name="Segurens B."/>
            <person name="Wincker P."/>
            <person name="D'Hont A."/>
            <person name="Scarpelli C."/>
            <person name="Weissenbach J."/>
            <person name="Salanoubat M."/>
            <person name="Quetier F."/>
            <person name="Yu Y."/>
            <person name="Kim H.R."/>
            <person name="Rambo T."/>
            <person name="Currie J."/>
            <person name="Collura K."/>
            <person name="Luo M."/>
            <person name="Yang T."/>
            <person name="Ammiraju J.S.S."/>
            <person name="Engler F."/>
            <person name="Soderlund C."/>
            <person name="Wing R.A."/>
            <person name="Palmer L.E."/>
            <person name="de la Bastide M."/>
            <person name="Spiegel L."/>
            <person name="Nascimento L."/>
            <person name="Zutavern T."/>
            <person name="O'Shaughnessy A."/>
            <person name="Dike S."/>
            <person name="Dedhia N."/>
            <person name="Preston R."/>
            <person name="Balija V."/>
            <person name="McCombie W.R."/>
            <person name="Chow T."/>
            <person name="Chen H."/>
            <person name="Chung M."/>
            <person name="Chen C."/>
            <person name="Shaw J."/>
            <person name="Wu H."/>
            <person name="Hsiao K."/>
            <person name="Chao Y."/>
            <person name="Chu M."/>
            <person name="Cheng C."/>
            <person name="Hour A."/>
            <person name="Lee P."/>
            <person name="Lin S."/>
            <person name="Lin Y."/>
            <person name="Liou J."/>
            <person name="Liu S."/>
            <person name="Hsing Y."/>
            <person name="Raghuvanshi S."/>
            <person name="Mohanty A."/>
            <person name="Bharti A.K."/>
            <person name="Gaur A."/>
            <person name="Gupta V."/>
            <person name="Kumar D."/>
            <person name="Ravi V."/>
            <person name="Vij S."/>
            <person name="Kapur A."/>
            <person name="Khurana P."/>
            <person name="Khurana P."/>
            <person name="Khurana J.P."/>
            <person name="Tyagi A.K."/>
            <person name="Gaikwad K."/>
            <person name="Singh A."/>
            <person name="Dalal V."/>
            <person name="Srivastava S."/>
            <person name="Dixit A."/>
            <person name="Pal A.K."/>
            <person name="Ghazi I.A."/>
            <person name="Yadav M."/>
            <person name="Pandit A."/>
            <person name="Bhargava A."/>
            <person name="Sureshbabu K."/>
            <person name="Batra K."/>
            <person name="Sharma T.R."/>
            <person name="Mohapatra T."/>
            <person name="Singh N.K."/>
            <person name="Messing J."/>
            <person name="Nelson A.B."/>
            <person name="Fuks G."/>
            <person name="Kavchok S."/>
            <person name="Keizer G."/>
            <person name="Linton E."/>
            <person name="Llaca V."/>
            <person name="Song R."/>
            <person name="Tanyolac B."/>
            <person name="Young S."/>
            <person name="Ho-Il K."/>
            <person name="Hahn J.H."/>
            <person name="Sangsakoo G."/>
            <person name="Vanavichit A."/>
            <person name="de Mattos Luiz.A.T."/>
            <person name="Zimmer P.D."/>
            <person name="Malone G."/>
            <person name="Dellagostin O."/>
            <person name="de Oliveira A.C."/>
            <person name="Bevan M."/>
            <person name="Bancroft I."/>
            <person name="Minx P."/>
            <person name="Cordum H."/>
            <person name="Wilson R."/>
            <person name="Cheng Z."/>
            <person name="Jin W."/>
            <person name="Jiang J."/>
            <person name="Leong S.A."/>
            <person name="Iwama H."/>
            <person name="Gojobori T."/>
            <person name="Itoh T."/>
            <person name="Niimura Y."/>
            <person name="Fujii Y."/>
            <person name="Habara T."/>
            <person name="Sakai H."/>
            <person name="Sato Y."/>
            <person name="Wilson G."/>
            <person name="Kumar K."/>
            <person name="McCouch S."/>
            <person name="Juretic N."/>
            <person name="Hoen D."/>
            <person name="Wright S."/>
            <person name="Bruskiewich R."/>
            <person name="Bureau T."/>
            <person name="Miyao A."/>
            <person name="Hirochika H."/>
            <person name="Nishikawa T."/>
            <person name="Kadowaki K."/>
            <person name="Sugiura M."/>
            <person name="Burr B."/>
            <person name="Sasaki T."/>
        </authorList>
    </citation>
    <scope>NUCLEOTIDE SEQUENCE [LARGE SCALE GENOMIC DNA]</scope>
    <source>
        <strain evidence="4">cv. Nipponbare</strain>
    </source>
</reference>
<dbReference type="Gene3D" id="1.25.40.10">
    <property type="entry name" value="Tetratricopeptide repeat domain"/>
    <property type="match status" value="1"/>
</dbReference>
<dbReference type="InterPro" id="IPR011990">
    <property type="entry name" value="TPR-like_helical_dom_sf"/>
</dbReference>
<dbReference type="Proteomes" id="UP000000763">
    <property type="component" value="Chromosome 4"/>
</dbReference>
<protein>
    <submittedName>
        <fullName evidence="3">Os04g0463300 protein</fullName>
    </submittedName>
</protein>
<name>A0A0P0WBI6_ORYSJ</name>
<dbReference type="Pfam" id="PF12854">
    <property type="entry name" value="PPR_1"/>
    <property type="match status" value="1"/>
</dbReference>
<dbReference type="Gramene" id="Os04t0463300-01">
    <property type="protein sequence ID" value="Os04t0463300-01"/>
    <property type="gene ID" value="Os04g0463300"/>
</dbReference>
<accession>A0A0P0WBI6</accession>
<keyword evidence="1" id="KW-0677">Repeat</keyword>
<dbReference type="NCBIfam" id="TIGR00756">
    <property type="entry name" value="PPR"/>
    <property type="match status" value="1"/>
</dbReference>
<gene>
    <name evidence="3" type="ordered locus">Os04g0463300</name>
</gene>
<reference evidence="4" key="2">
    <citation type="journal article" date="2008" name="Nucleic Acids Res.">
        <title>The rice annotation project database (RAP-DB): 2008 update.</title>
        <authorList>
            <consortium name="The rice annotation project (RAP)"/>
        </authorList>
    </citation>
    <scope>GENOME REANNOTATION</scope>
    <source>
        <strain evidence="4">cv. Nipponbare</strain>
    </source>
</reference>
<dbReference type="EMBL" id="AP008210">
    <property type="protein sequence ID" value="BAF14923.1"/>
    <property type="molecule type" value="Genomic_DNA"/>
</dbReference>
<organism evidence="3 4">
    <name type="scientific">Oryza sativa subsp. japonica</name>
    <name type="common">Rice</name>
    <dbReference type="NCBI Taxonomy" id="39947"/>
    <lineage>
        <taxon>Eukaryota</taxon>
        <taxon>Viridiplantae</taxon>
        <taxon>Streptophyta</taxon>
        <taxon>Embryophyta</taxon>
        <taxon>Tracheophyta</taxon>
        <taxon>Spermatophyta</taxon>
        <taxon>Magnoliopsida</taxon>
        <taxon>Liliopsida</taxon>
        <taxon>Poales</taxon>
        <taxon>Poaceae</taxon>
        <taxon>BOP clade</taxon>
        <taxon>Oryzoideae</taxon>
        <taxon>Oryzeae</taxon>
        <taxon>Oryzinae</taxon>
        <taxon>Oryza</taxon>
        <taxon>Oryza sativa</taxon>
    </lineage>
</organism>
<evidence type="ECO:0000313" key="4">
    <source>
        <dbReference type="Proteomes" id="UP000000763"/>
    </source>
</evidence>